<accession>Q5BVV9</accession>
<name>Q5BVV9_SCHJA</name>
<dbReference type="EMBL" id="AY812577">
    <property type="protein sequence ID" value="AAX28466.1"/>
    <property type="molecule type" value="mRNA"/>
</dbReference>
<proteinExistence type="evidence at transcript level"/>
<dbReference type="AlphaFoldDB" id="Q5BVV9"/>
<evidence type="ECO:0000313" key="1">
    <source>
        <dbReference type="EMBL" id="AAX28466.1"/>
    </source>
</evidence>
<organism evidence="1">
    <name type="scientific">Schistosoma japonicum</name>
    <name type="common">Blood fluke</name>
    <dbReference type="NCBI Taxonomy" id="6182"/>
    <lineage>
        <taxon>Eukaryota</taxon>
        <taxon>Metazoa</taxon>
        <taxon>Spiralia</taxon>
        <taxon>Lophotrochozoa</taxon>
        <taxon>Platyhelminthes</taxon>
        <taxon>Trematoda</taxon>
        <taxon>Digenea</taxon>
        <taxon>Strigeidida</taxon>
        <taxon>Schistosomatoidea</taxon>
        <taxon>Schistosomatidae</taxon>
        <taxon>Schistosoma</taxon>
    </lineage>
</organism>
<reference evidence="1" key="1">
    <citation type="submission" date="2005-03" db="EMBL/GenBank/DDBJ databases">
        <authorList>
            <person name="Han Z."/>
        </authorList>
    </citation>
    <scope>NUCLEOTIDE SEQUENCE</scope>
</reference>
<protein>
    <submittedName>
        <fullName evidence="1">Uncharacterized protein</fullName>
    </submittedName>
</protein>
<sequence length="59" mass="6609">MKINGLSQMDPSSFIVEMKGKLVGFGTTLDWYSNTMGKVFPLIKASNSHIFSTFQLVKH</sequence>
<reference evidence="1" key="2">
    <citation type="journal article" date="2006" name="PLoS Pathog.">
        <title>New perspectives on host-parasite interplay by comparative transcriptomic and proteomic analyses of Schistosoma japonicum.</title>
        <authorList>
            <person name="Liu F."/>
            <person name="Lu J."/>
            <person name="Hu W."/>
            <person name="Wang S.Y."/>
            <person name="Cui S.J."/>
            <person name="Chi M."/>
            <person name="Yan Q."/>
            <person name="Wang X.R."/>
            <person name="Song H.D."/>
            <person name="Xu X.N."/>
            <person name="Wang J.J."/>
            <person name="Zhang X.L."/>
            <person name="Zhang X."/>
            <person name="Wang Z.Q."/>
            <person name="Xue C.L."/>
            <person name="Brindley P.J."/>
            <person name="McManus D.P."/>
            <person name="Yang P.Y."/>
            <person name="Feng Z."/>
            <person name="Chen Z."/>
            <person name="Han Z.G."/>
        </authorList>
    </citation>
    <scope>NUCLEOTIDE SEQUENCE</scope>
</reference>